<comment type="function">
    <text evidence="7">Catalyzes the interconversion of L-alanine and D-alanine. May also act on other amino acids.</text>
</comment>
<dbReference type="OrthoDB" id="9813814at2"/>
<accession>A0A2P7B6G9</accession>
<sequence length="377" mass="40125">MDSSILVPRTSTGSAVQGATGYLTIDLSALGRNYERLSSMLAPGRAGAVVKADGYGIGAECIATALYDKGCRHFFVAQFVEAVRLRPTLARDAQIFMLNGLQPGNEGPCAGSGIIPVLNSLQQWEQWSAAARHLKRTLPAVLQFDTGMSRLGFPLEERQALAEALGDDSHVEILFIMSHLASADELDSEQNCEQLAEMSRIADEFAGFDISFANSSGVFLGETYHGVLARPGIALYGGAPTAGEPNPMEPVVSLDVAVVQTRIVPAGTKVGYGGAHVTQREARLLTIAAGYADGLPRSLSGRGAVYYKGTRLPIVGRVSMDSITVDASALSEGDLTLGSQVEVLGPHQTLEDLARDAGTIPYEILTGLGDRYHRQYR</sequence>
<dbReference type="Pfam" id="PF01168">
    <property type="entry name" value="Ala_racemase_N"/>
    <property type="match status" value="1"/>
</dbReference>
<dbReference type="InterPro" id="IPR029066">
    <property type="entry name" value="PLP-binding_barrel"/>
</dbReference>
<dbReference type="EMBL" id="PGGM01000010">
    <property type="protein sequence ID" value="PSH62065.1"/>
    <property type="molecule type" value="Genomic_DNA"/>
</dbReference>
<dbReference type="Proteomes" id="UP000241764">
    <property type="component" value="Unassembled WGS sequence"/>
</dbReference>
<protein>
    <recommendedName>
        <fullName evidence="4 7">Alanine racemase</fullName>
        <ecNumber evidence="4 7">5.1.1.1</ecNumber>
    </recommendedName>
</protein>
<dbReference type="PRINTS" id="PR00992">
    <property type="entry name" value="ALARACEMASE"/>
</dbReference>
<feature type="domain" description="Alanine racemase C-terminal" evidence="10">
    <location>
        <begin position="251"/>
        <end position="377"/>
    </location>
</feature>
<dbReference type="GO" id="GO:0008784">
    <property type="term" value="F:alanine racemase activity"/>
    <property type="evidence" value="ECO:0007669"/>
    <property type="project" value="UniProtKB-UniRule"/>
</dbReference>
<comment type="pathway">
    <text evidence="7">Amino-acid biosynthesis; D-alanine biosynthesis; D-alanine from L-alanine: step 1/1.</text>
</comment>
<dbReference type="AlphaFoldDB" id="A0A2P7B6G9"/>
<comment type="caution">
    <text evidence="11">The sequence shown here is derived from an EMBL/GenBank/DDBJ whole genome shotgun (WGS) entry which is preliminary data.</text>
</comment>
<evidence type="ECO:0000313" key="11">
    <source>
        <dbReference type="EMBL" id="PSH62065.1"/>
    </source>
</evidence>
<dbReference type="InterPro" id="IPR009006">
    <property type="entry name" value="Ala_racemase/Decarboxylase_C"/>
</dbReference>
<keyword evidence="12" id="KW-1185">Reference proteome</keyword>
<dbReference type="UniPathway" id="UPA00042">
    <property type="reaction ID" value="UER00497"/>
</dbReference>
<evidence type="ECO:0000256" key="7">
    <source>
        <dbReference type="HAMAP-Rule" id="MF_01201"/>
    </source>
</evidence>
<dbReference type="NCBIfam" id="TIGR00492">
    <property type="entry name" value="alr"/>
    <property type="match status" value="1"/>
</dbReference>
<dbReference type="CDD" id="cd00430">
    <property type="entry name" value="PLPDE_III_AR"/>
    <property type="match status" value="1"/>
</dbReference>
<evidence type="ECO:0000256" key="8">
    <source>
        <dbReference type="PIRSR" id="PIRSR600821-50"/>
    </source>
</evidence>
<dbReference type="Gene3D" id="3.20.20.10">
    <property type="entry name" value="Alanine racemase"/>
    <property type="match status" value="1"/>
</dbReference>
<dbReference type="PROSITE" id="PS00395">
    <property type="entry name" value="ALANINE_RACEMASE"/>
    <property type="match status" value="1"/>
</dbReference>
<dbReference type="InterPro" id="IPR000821">
    <property type="entry name" value="Ala_racemase"/>
</dbReference>
<gene>
    <name evidence="11" type="primary">alr</name>
    <name evidence="11" type="ORF">CU103_19580</name>
</gene>
<comment type="catalytic activity">
    <reaction evidence="1 7">
        <text>L-alanine = D-alanine</text>
        <dbReference type="Rhea" id="RHEA:20249"/>
        <dbReference type="ChEBI" id="CHEBI:57416"/>
        <dbReference type="ChEBI" id="CHEBI:57972"/>
        <dbReference type="EC" id="5.1.1.1"/>
    </reaction>
</comment>
<evidence type="ECO:0000256" key="9">
    <source>
        <dbReference type="PIRSR" id="PIRSR600821-52"/>
    </source>
</evidence>
<dbReference type="PANTHER" id="PTHR30511:SF0">
    <property type="entry name" value="ALANINE RACEMASE, CATABOLIC-RELATED"/>
    <property type="match status" value="1"/>
</dbReference>
<evidence type="ECO:0000256" key="2">
    <source>
        <dbReference type="ARBA" id="ARBA00001933"/>
    </source>
</evidence>
<evidence type="ECO:0000256" key="1">
    <source>
        <dbReference type="ARBA" id="ARBA00000316"/>
    </source>
</evidence>
<organism evidence="11 12">
    <name type="scientific">Phyllobacterium sophorae</name>
    <dbReference type="NCBI Taxonomy" id="1520277"/>
    <lineage>
        <taxon>Bacteria</taxon>
        <taxon>Pseudomonadati</taxon>
        <taxon>Pseudomonadota</taxon>
        <taxon>Alphaproteobacteria</taxon>
        <taxon>Hyphomicrobiales</taxon>
        <taxon>Phyllobacteriaceae</taxon>
        <taxon>Phyllobacterium</taxon>
    </lineage>
</organism>
<dbReference type="Pfam" id="PF00842">
    <property type="entry name" value="Ala_racemase_C"/>
    <property type="match status" value="1"/>
</dbReference>
<evidence type="ECO:0000259" key="10">
    <source>
        <dbReference type="SMART" id="SM01005"/>
    </source>
</evidence>
<dbReference type="InterPro" id="IPR011079">
    <property type="entry name" value="Ala_racemase_C"/>
</dbReference>
<dbReference type="InterPro" id="IPR001608">
    <property type="entry name" value="Ala_racemase_N"/>
</dbReference>
<evidence type="ECO:0000256" key="3">
    <source>
        <dbReference type="ARBA" id="ARBA00007880"/>
    </source>
</evidence>
<feature type="active site" description="Proton acceptor; specific for L-alanine" evidence="7">
    <location>
        <position position="272"/>
    </location>
</feature>
<proteinExistence type="inferred from homology"/>
<comment type="cofactor">
    <cofactor evidence="2 7 8">
        <name>pyridoxal 5'-phosphate</name>
        <dbReference type="ChEBI" id="CHEBI:597326"/>
    </cofactor>
</comment>
<evidence type="ECO:0000256" key="5">
    <source>
        <dbReference type="ARBA" id="ARBA00022898"/>
    </source>
</evidence>
<dbReference type="SMART" id="SM01005">
    <property type="entry name" value="Ala_racemase_C"/>
    <property type="match status" value="1"/>
</dbReference>
<feature type="binding site" evidence="7 9">
    <location>
        <position position="150"/>
    </location>
    <ligand>
        <name>substrate</name>
    </ligand>
</feature>
<dbReference type="Gene3D" id="2.40.37.10">
    <property type="entry name" value="Lyase, Ornithine Decarboxylase, Chain A, domain 1"/>
    <property type="match status" value="1"/>
</dbReference>
<dbReference type="EC" id="5.1.1.1" evidence="4 7"/>
<evidence type="ECO:0000256" key="4">
    <source>
        <dbReference type="ARBA" id="ARBA00013089"/>
    </source>
</evidence>
<reference evidence="12" key="1">
    <citation type="submission" date="2017-11" db="EMBL/GenBank/DDBJ databases">
        <authorList>
            <person name="Kuznetsova I."/>
            <person name="Sazanova A."/>
            <person name="Chirak E."/>
            <person name="Safronova V."/>
            <person name="Willems A."/>
        </authorList>
    </citation>
    <scope>NUCLEOTIDE SEQUENCE [LARGE SCALE GENOMIC DNA]</scope>
    <source>
        <strain evidence="12">CCBAU 03422</strain>
    </source>
</reference>
<comment type="similarity">
    <text evidence="3 7">Belongs to the alanine racemase family.</text>
</comment>
<feature type="active site" description="Proton acceptor; specific for D-alanine" evidence="7">
    <location>
        <position position="51"/>
    </location>
</feature>
<dbReference type="GO" id="GO:0005829">
    <property type="term" value="C:cytosol"/>
    <property type="evidence" value="ECO:0007669"/>
    <property type="project" value="TreeGrafter"/>
</dbReference>
<evidence type="ECO:0000313" key="12">
    <source>
        <dbReference type="Proteomes" id="UP000241764"/>
    </source>
</evidence>
<dbReference type="GO" id="GO:0030632">
    <property type="term" value="P:D-alanine biosynthetic process"/>
    <property type="evidence" value="ECO:0007669"/>
    <property type="project" value="UniProtKB-UniRule"/>
</dbReference>
<evidence type="ECO:0000256" key="6">
    <source>
        <dbReference type="ARBA" id="ARBA00023235"/>
    </source>
</evidence>
<name>A0A2P7B6G9_9HYPH</name>
<feature type="modified residue" description="N6-(pyridoxal phosphate)lysine" evidence="7 8">
    <location>
        <position position="51"/>
    </location>
</feature>
<dbReference type="PANTHER" id="PTHR30511">
    <property type="entry name" value="ALANINE RACEMASE"/>
    <property type="match status" value="1"/>
</dbReference>
<dbReference type="SUPFAM" id="SSF51419">
    <property type="entry name" value="PLP-binding barrel"/>
    <property type="match status" value="1"/>
</dbReference>
<dbReference type="RefSeq" id="WP_106665733.1">
    <property type="nucleotide sequence ID" value="NZ_PGGM01000010.1"/>
</dbReference>
<dbReference type="GO" id="GO:0030170">
    <property type="term" value="F:pyridoxal phosphate binding"/>
    <property type="evidence" value="ECO:0007669"/>
    <property type="project" value="UniProtKB-UniRule"/>
</dbReference>
<dbReference type="InterPro" id="IPR020622">
    <property type="entry name" value="Ala_racemase_pyridoxalP-BS"/>
</dbReference>
<dbReference type="SUPFAM" id="SSF50621">
    <property type="entry name" value="Alanine racemase C-terminal domain-like"/>
    <property type="match status" value="1"/>
</dbReference>
<keyword evidence="5 7" id="KW-0663">Pyridoxal phosphate</keyword>
<feature type="binding site" evidence="7 9">
    <location>
        <position position="320"/>
    </location>
    <ligand>
        <name>substrate</name>
    </ligand>
</feature>
<keyword evidence="6 7" id="KW-0413">Isomerase</keyword>
<dbReference type="HAMAP" id="MF_01201">
    <property type="entry name" value="Ala_racemase"/>
    <property type="match status" value="1"/>
</dbReference>